<comment type="subcellular location">
    <subcellularLocation>
        <location evidence="1">Membrane</location>
        <topology evidence="1">Multi-pass membrane protein</topology>
    </subcellularLocation>
</comment>
<evidence type="ECO:0000256" key="5">
    <source>
        <dbReference type="SAM" id="MobiDB-lite"/>
    </source>
</evidence>
<comment type="caution">
    <text evidence="8">The sequence shown here is derived from an EMBL/GenBank/DDBJ whole genome shotgun (WGS) entry which is preliminary data.</text>
</comment>
<evidence type="ECO:0000259" key="7">
    <source>
        <dbReference type="Pfam" id="PF12698"/>
    </source>
</evidence>
<evidence type="ECO:0000256" key="2">
    <source>
        <dbReference type="ARBA" id="ARBA00022692"/>
    </source>
</evidence>
<dbReference type="NCBIfam" id="TIGR03057">
    <property type="entry name" value="xxxLxxG_by_4"/>
    <property type="match status" value="5"/>
</dbReference>
<feature type="transmembrane region" description="Helical" evidence="6">
    <location>
        <begin position="577"/>
        <end position="599"/>
    </location>
</feature>
<keyword evidence="4 6" id="KW-0472">Membrane</keyword>
<dbReference type="PANTHER" id="PTHR43077:SF5">
    <property type="entry name" value="PHAGE INFECTION PROTEIN"/>
    <property type="match status" value="1"/>
</dbReference>
<feature type="transmembrane region" description="Helical" evidence="6">
    <location>
        <begin position="419"/>
        <end position="440"/>
    </location>
</feature>
<dbReference type="InterPro" id="IPR017500">
    <property type="entry name" value="Phage_infect_YhgE_N"/>
</dbReference>
<feature type="transmembrane region" description="Helical" evidence="6">
    <location>
        <begin position="535"/>
        <end position="557"/>
    </location>
</feature>
<feature type="transmembrane region" description="Helical" evidence="6">
    <location>
        <begin position="15"/>
        <end position="39"/>
    </location>
</feature>
<evidence type="ECO:0000313" key="8">
    <source>
        <dbReference type="EMBL" id="GAA3949134.1"/>
    </source>
</evidence>
<reference evidence="9" key="1">
    <citation type="journal article" date="2019" name="Int. J. Syst. Evol. Microbiol.">
        <title>The Global Catalogue of Microorganisms (GCM) 10K type strain sequencing project: providing services to taxonomists for standard genome sequencing and annotation.</title>
        <authorList>
            <consortium name="The Broad Institute Genomics Platform"/>
            <consortium name="The Broad Institute Genome Sequencing Center for Infectious Disease"/>
            <person name="Wu L."/>
            <person name="Ma J."/>
        </authorList>
    </citation>
    <scope>NUCLEOTIDE SEQUENCE [LARGE SCALE GENOMIC DNA]</scope>
    <source>
        <strain evidence="9">JCM 16923</strain>
    </source>
</reference>
<dbReference type="Gene3D" id="3.40.1710.10">
    <property type="entry name" value="abc type-2 transporter like domain"/>
    <property type="match status" value="1"/>
</dbReference>
<dbReference type="PANTHER" id="PTHR43077">
    <property type="entry name" value="TRANSPORT PERMEASE YVFS-RELATED"/>
    <property type="match status" value="1"/>
</dbReference>
<keyword evidence="2 6" id="KW-0812">Transmembrane</keyword>
<protein>
    <submittedName>
        <fullName evidence="8">YhgE/Pip domain-containing protein</fullName>
    </submittedName>
</protein>
<proteinExistence type="predicted"/>
<evidence type="ECO:0000256" key="6">
    <source>
        <dbReference type="SAM" id="Phobius"/>
    </source>
</evidence>
<dbReference type="InterPro" id="IPR051328">
    <property type="entry name" value="T7SS_ABC-Transporter"/>
</dbReference>
<evidence type="ECO:0000256" key="3">
    <source>
        <dbReference type="ARBA" id="ARBA00022989"/>
    </source>
</evidence>
<gene>
    <name evidence="8" type="ORF">GCM10022231_03220</name>
</gene>
<feature type="region of interest" description="Disordered" evidence="5">
    <location>
        <begin position="367"/>
        <end position="387"/>
    </location>
</feature>
<sequence>MTTVQPKPRMQRSRLIRLIVALLVTIPLVLAAVYMWVLWDPTKKVNQMPVAIVNLDTGYGEGEDEIQAGTSVANNLVESGSLGFEITDQKDAYHGLRTGEYYFVIQIPQDFSETLGTIASAAEAPALISVTFNDYNTLKASQIGGSAMEKIHQSVLKGVASTTVGGLVDGVQTLSDGLREAADGSVQLSDGTKTLADGTQTLATGIDDDLVPGVGRATEGSAQLASGASRLSDGLVTLQGGTDTLGDGATQVADGIERLTGQLPLAEIDRLLKQAQQVVPNSSQLSTVTELIEGLQALKAGSRQIATELTDPNAQYRGGLNQLVDGGVQLKEGSAELATGMVQLDAGVAKLSDGAGQLNDGAHQLEDGAGRLSDGLTSGAEQAPDFGDQEERVSLASLISTPVAKETVHIAQAQFQGPGGAVTILIIATMLLPIIVFMSFRGHRFVTDDETPRSLPFMLRRGLVVTAISLAAVLVAGLGAWAYLDPSPDPVHMWQVILISMAATVMNVALISILFTLFGYVVGSLSSLAWMMLQLFSYGGIWMIQTVPAPFQWLHWISPMTLVRHGYVAAFNGVSGFWPAFIGMLVIAALGIAATLAAVQYQRRRYERAVAGQEPPPSDSDTQELEPAT</sequence>
<feature type="transmembrane region" description="Helical" evidence="6">
    <location>
        <begin position="496"/>
        <end position="523"/>
    </location>
</feature>
<feature type="domain" description="ABC-2 type transporter transmembrane" evidence="7">
    <location>
        <begin position="21"/>
        <end position="151"/>
    </location>
</feature>
<dbReference type="NCBIfam" id="TIGR03061">
    <property type="entry name" value="pip_yhgE_Nterm"/>
    <property type="match status" value="1"/>
</dbReference>
<dbReference type="EMBL" id="BAAAZW010000001">
    <property type="protein sequence ID" value="GAA3949134.1"/>
    <property type="molecule type" value="Genomic_DNA"/>
</dbReference>
<dbReference type="InterPro" id="IPR013525">
    <property type="entry name" value="ABC2_TM"/>
</dbReference>
<organism evidence="8 9">
    <name type="scientific">Gordonia caeni</name>
    <dbReference type="NCBI Taxonomy" id="1007097"/>
    <lineage>
        <taxon>Bacteria</taxon>
        <taxon>Bacillati</taxon>
        <taxon>Actinomycetota</taxon>
        <taxon>Actinomycetes</taxon>
        <taxon>Mycobacteriales</taxon>
        <taxon>Gordoniaceae</taxon>
        <taxon>Gordonia</taxon>
    </lineage>
</organism>
<dbReference type="Pfam" id="PF12698">
    <property type="entry name" value="ABC2_membrane_3"/>
    <property type="match status" value="1"/>
</dbReference>
<feature type="transmembrane region" description="Helical" evidence="6">
    <location>
        <begin position="461"/>
        <end position="484"/>
    </location>
</feature>
<keyword evidence="3 6" id="KW-1133">Transmembrane helix</keyword>
<evidence type="ECO:0000313" key="9">
    <source>
        <dbReference type="Proteomes" id="UP001418444"/>
    </source>
</evidence>
<accession>A0ABP7NLA7</accession>
<name>A0ABP7NLA7_9ACTN</name>
<keyword evidence="9" id="KW-1185">Reference proteome</keyword>
<dbReference type="InterPro" id="IPR023908">
    <property type="entry name" value="xxxLxxG_rpt"/>
</dbReference>
<dbReference type="Proteomes" id="UP001418444">
    <property type="component" value="Unassembled WGS sequence"/>
</dbReference>
<evidence type="ECO:0000256" key="4">
    <source>
        <dbReference type="ARBA" id="ARBA00023136"/>
    </source>
</evidence>
<feature type="region of interest" description="Disordered" evidence="5">
    <location>
        <begin position="609"/>
        <end position="629"/>
    </location>
</feature>
<evidence type="ECO:0000256" key="1">
    <source>
        <dbReference type="ARBA" id="ARBA00004141"/>
    </source>
</evidence>